<dbReference type="AlphaFoldDB" id="A0A1Y1JDI5"/>
<gene>
    <name evidence="1" type="ORF">PGO_081570</name>
</gene>
<dbReference type="PANTHER" id="PTHR31296:SF1">
    <property type="entry name" value="MITOCHONDRIAL PROTEIN C2ORF69"/>
    <property type="match status" value="1"/>
</dbReference>
<evidence type="ECO:0000313" key="2">
    <source>
        <dbReference type="Proteomes" id="UP000195521"/>
    </source>
</evidence>
<protein>
    <submittedName>
        <fullName evidence="1">Uncharacterized protein</fullName>
    </submittedName>
</protein>
<name>A0A1Y1JDI5_PLAGO</name>
<dbReference type="OMA" id="TFPYIHY"/>
<dbReference type="RefSeq" id="XP_028543180.1">
    <property type="nucleotide sequence ID" value="XM_028687379.1"/>
</dbReference>
<dbReference type="Proteomes" id="UP000195521">
    <property type="component" value="Unassembled WGS sequence"/>
</dbReference>
<dbReference type="EMBL" id="BDQF01000009">
    <property type="protein sequence ID" value="GAW80591.1"/>
    <property type="molecule type" value="Genomic_DNA"/>
</dbReference>
<comment type="caution">
    <text evidence="1">The sequence shown here is derived from an EMBL/GenBank/DDBJ whole genome shotgun (WGS) entry which is preliminary data.</text>
</comment>
<accession>A0A1Y1JDI5</accession>
<reference evidence="2" key="1">
    <citation type="submission" date="2017-04" db="EMBL/GenBank/DDBJ databases">
        <title>Plasmodium gonderi genome.</title>
        <authorList>
            <person name="Arisue N."/>
            <person name="Honma H."/>
            <person name="Kawai S."/>
            <person name="Tougan T."/>
            <person name="Tanabe K."/>
            <person name="Horii T."/>
        </authorList>
    </citation>
    <scope>NUCLEOTIDE SEQUENCE [LARGE SCALE GENOMIC DNA]</scope>
    <source>
        <strain evidence="2">ATCC 30045</strain>
    </source>
</reference>
<evidence type="ECO:0000313" key="1">
    <source>
        <dbReference type="EMBL" id="GAW80591.1"/>
    </source>
</evidence>
<dbReference type="GO" id="GO:0005739">
    <property type="term" value="C:mitochondrion"/>
    <property type="evidence" value="ECO:0007669"/>
    <property type="project" value="TreeGrafter"/>
</dbReference>
<proteinExistence type="predicted"/>
<keyword evidence="2" id="KW-1185">Reference proteome</keyword>
<dbReference type="GeneID" id="39747306"/>
<dbReference type="Pfam" id="PF10561">
    <property type="entry name" value="C2orf69"/>
    <property type="match status" value="1"/>
</dbReference>
<dbReference type="InterPro" id="IPR018881">
    <property type="entry name" value="C2orf69_mit"/>
</dbReference>
<dbReference type="PANTHER" id="PTHR31296">
    <property type="entry name" value="UPF0565 PROTEIN C2ORF69"/>
    <property type="match status" value="1"/>
</dbReference>
<sequence length="412" mass="47560">MPVCFSVHKLVGYNETHNIILYREPILVNKSYESKYIIFFPGDYSNFFTNSVYTSYKRESKNECTEYCYSYEALFWVISSKYLYDHIIFIKPCIFKNYFSMFANFLNEPDISISKDLKNVNTNTGKIQSKIGNVNPSDQNCSQECYQNNAANVLAPAKGVKHLLCLLLSLNKELSGRNEMNSFFVSSIQSANANGRDKFKWGAPYGLGNQDGTDNHPGHDKSTFEDTHECKYTNEGTNHRLVLIGFSRGCSVLFSMMREAKDGHPFWSLIDSIYLLDPSFNKSIYNTDIENSALEEISEYGLKIFVHSTPHQISNKNEMNIHSELLNFLKKLRQHRICTFPYIHYTRNETFVNPLNLHFEILMDFLDDVFEDPNESSSLSKSCKEEGITLCKSKVSPKDFLFDNWKKNSFHA</sequence>
<dbReference type="OrthoDB" id="419333at2759"/>
<organism evidence="1 2">
    <name type="scientific">Plasmodium gonderi</name>
    <dbReference type="NCBI Taxonomy" id="77519"/>
    <lineage>
        <taxon>Eukaryota</taxon>
        <taxon>Sar</taxon>
        <taxon>Alveolata</taxon>
        <taxon>Apicomplexa</taxon>
        <taxon>Aconoidasida</taxon>
        <taxon>Haemosporida</taxon>
        <taxon>Plasmodiidae</taxon>
        <taxon>Plasmodium</taxon>
        <taxon>Plasmodium (Plasmodium)</taxon>
    </lineage>
</organism>